<evidence type="ECO:0000313" key="8">
    <source>
        <dbReference type="EnsemblPlants" id="PAC:32972220.CDS.1"/>
    </source>
</evidence>
<feature type="coiled-coil region" evidence="5">
    <location>
        <begin position="310"/>
        <end position="413"/>
    </location>
</feature>
<dbReference type="GO" id="GO:1905515">
    <property type="term" value="P:non-motile cilium assembly"/>
    <property type="evidence" value="ECO:0000318"/>
    <property type="project" value="GO_Central"/>
</dbReference>
<dbReference type="OMA" id="VHAHDQD"/>
<feature type="region of interest" description="Disordered" evidence="6">
    <location>
        <begin position="14"/>
        <end position="48"/>
    </location>
</feature>
<sequence length="431" mass="47919">MEALALRGGGMKPIGSIGIAEPETQAGRPQQGGLPPHSTPLPPEPPPALSRMLDSDMRGSVMAELIVDKLKLLHYEQQFCSSRSPPWPRLHKFYFALPSLHRNEQFLYFSSLAAWLFGLLGCQFAPPSEINDPNMTCAKIMMELMNLGLAPPGWLPARLKQGYGDAVCSVLDTLCSLVLDAIKFEFPPIAHSCQEELLVETGDDESASELYIADEANTEETYGDGDTPRIVHPQMLNDSNTILAANLNANKWKLDLERIAPHLRVAVSSDGNDWRAHLDRAKKLYEETSSSFTRGKTDLNRFEKNVTSSLEKLETHENFINQQLESLILEYVAVQGQLSGVQQKQNQSGETLSRLTIEHAKLLESLEQIKQKMVDKGNEISDLTPLLQIKSAMQRLKSELREMEVQIGVLEHSLVRVSLRQAKGGLDGLKA</sequence>
<keyword evidence="4" id="KW-0966">Cell projection</keyword>
<evidence type="ECO:0000256" key="3">
    <source>
        <dbReference type="ARBA" id="ARBA00023069"/>
    </source>
</evidence>
<dbReference type="GO" id="GO:0005815">
    <property type="term" value="C:microtubule organizing center"/>
    <property type="evidence" value="ECO:0000318"/>
    <property type="project" value="GO_Central"/>
</dbReference>
<dbReference type="PaxDb" id="3218-PP1S70_224V6.1"/>
<dbReference type="GO" id="GO:0030992">
    <property type="term" value="C:intraciliary transport particle B"/>
    <property type="evidence" value="ECO:0000318"/>
    <property type="project" value="GO_Central"/>
</dbReference>
<evidence type="ECO:0000256" key="4">
    <source>
        <dbReference type="ARBA" id="ARBA00023273"/>
    </source>
</evidence>
<proteinExistence type="inferred from homology"/>
<keyword evidence="5" id="KW-0175">Coiled coil</keyword>
<dbReference type="PANTHER" id="PTHR16011:SF0">
    <property type="entry name" value="INTRAFLAGELLAR TRANSPORT PROTEIN 57 HOMOLOG"/>
    <property type="match status" value="1"/>
</dbReference>
<reference evidence="8" key="3">
    <citation type="submission" date="2020-12" db="UniProtKB">
        <authorList>
            <consortium name="EnsemblPlants"/>
        </authorList>
    </citation>
    <scope>IDENTIFICATION</scope>
</reference>
<comment type="similarity">
    <text evidence="2">Belongs to the IFT57 family.</text>
</comment>
<dbReference type="EnsemblPlants" id="Pp3c12_14140V3.1">
    <property type="protein sequence ID" value="PAC:32972220.CDS.1"/>
    <property type="gene ID" value="Pp3c12_14140"/>
</dbReference>
<dbReference type="STRING" id="3218.A0A2K1JQQ6"/>
<accession>A0A2K1JQQ6</accession>
<protein>
    <recommendedName>
        <fullName evidence="10">Intraflagellar transport protein 57</fullName>
    </recommendedName>
</protein>
<dbReference type="GO" id="GO:0005929">
    <property type="term" value="C:cilium"/>
    <property type="evidence" value="ECO:0000318"/>
    <property type="project" value="GO_Central"/>
</dbReference>
<dbReference type="AlphaFoldDB" id="A0A2K1JQQ6"/>
<dbReference type="PANTHER" id="PTHR16011">
    <property type="entry name" value="IFT57/HIPPI"/>
    <property type="match status" value="1"/>
</dbReference>
<reference evidence="7 9" key="1">
    <citation type="journal article" date="2008" name="Science">
        <title>The Physcomitrella genome reveals evolutionary insights into the conquest of land by plants.</title>
        <authorList>
            <person name="Rensing S."/>
            <person name="Lang D."/>
            <person name="Zimmer A."/>
            <person name="Terry A."/>
            <person name="Salamov A."/>
            <person name="Shapiro H."/>
            <person name="Nishiyama T."/>
            <person name="Perroud P.-F."/>
            <person name="Lindquist E."/>
            <person name="Kamisugi Y."/>
            <person name="Tanahashi T."/>
            <person name="Sakakibara K."/>
            <person name="Fujita T."/>
            <person name="Oishi K."/>
            <person name="Shin-I T."/>
            <person name="Kuroki Y."/>
            <person name="Toyoda A."/>
            <person name="Suzuki Y."/>
            <person name="Hashimoto A."/>
            <person name="Yamaguchi K."/>
            <person name="Sugano A."/>
            <person name="Kohara Y."/>
            <person name="Fujiyama A."/>
            <person name="Anterola A."/>
            <person name="Aoki S."/>
            <person name="Ashton N."/>
            <person name="Barbazuk W.B."/>
            <person name="Barker E."/>
            <person name="Bennetzen J."/>
            <person name="Bezanilla M."/>
            <person name="Blankenship R."/>
            <person name="Cho S.H."/>
            <person name="Dutcher S."/>
            <person name="Estelle M."/>
            <person name="Fawcett J.A."/>
            <person name="Gundlach H."/>
            <person name="Hanada K."/>
            <person name="Heyl A."/>
            <person name="Hicks K.A."/>
            <person name="Hugh J."/>
            <person name="Lohr M."/>
            <person name="Mayer K."/>
            <person name="Melkozernov A."/>
            <person name="Murata T."/>
            <person name="Nelson D."/>
            <person name="Pils B."/>
            <person name="Prigge M."/>
            <person name="Reiss B."/>
            <person name="Renner T."/>
            <person name="Rombauts S."/>
            <person name="Rushton P."/>
            <person name="Sanderfoot A."/>
            <person name="Schween G."/>
            <person name="Shiu S.-H."/>
            <person name="Stueber K."/>
            <person name="Theodoulou F.L."/>
            <person name="Tu H."/>
            <person name="Van de Peer Y."/>
            <person name="Verrier P.J."/>
            <person name="Waters E."/>
            <person name="Wood A."/>
            <person name="Yang L."/>
            <person name="Cove D."/>
            <person name="Cuming A."/>
            <person name="Hasebe M."/>
            <person name="Lucas S."/>
            <person name="Mishler D.B."/>
            <person name="Reski R."/>
            <person name="Grigoriev I."/>
            <person name="Quatrano R.S."/>
            <person name="Boore J.L."/>
        </authorList>
    </citation>
    <scope>NUCLEOTIDE SEQUENCE [LARGE SCALE GENOMIC DNA]</scope>
    <source>
        <strain evidence="8 9">cv. Gransden 2004</strain>
    </source>
</reference>
<dbReference type="EMBL" id="ABEU02000012">
    <property type="protein sequence ID" value="PNR43874.1"/>
    <property type="molecule type" value="Genomic_DNA"/>
</dbReference>
<dbReference type="Proteomes" id="UP000006727">
    <property type="component" value="Chromosome 12"/>
</dbReference>
<evidence type="ECO:0000313" key="9">
    <source>
        <dbReference type="Proteomes" id="UP000006727"/>
    </source>
</evidence>
<gene>
    <name evidence="7" type="ORF">PHYPA_016257</name>
</gene>
<evidence type="ECO:0000256" key="1">
    <source>
        <dbReference type="ARBA" id="ARBA00004138"/>
    </source>
</evidence>
<evidence type="ECO:0000256" key="2">
    <source>
        <dbReference type="ARBA" id="ARBA00009415"/>
    </source>
</evidence>
<dbReference type="InterPro" id="IPR019530">
    <property type="entry name" value="Intra-flagellar_transport_57"/>
</dbReference>
<evidence type="ECO:0008006" key="10">
    <source>
        <dbReference type="Google" id="ProtNLM"/>
    </source>
</evidence>
<dbReference type="Pfam" id="PF10498">
    <property type="entry name" value="IFT57"/>
    <property type="match status" value="1"/>
</dbReference>
<feature type="compositionally biased region" description="Pro residues" evidence="6">
    <location>
        <begin position="37"/>
        <end position="48"/>
    </location>
</feature>
<comment type="subcellular location">
    <subcellularLocation>
        <location evidence="1">Cell projection</location>
        <location evidence="1">Cilium</location>
    </subcellularLocation>
</comment>
<name>A0A2K1JQQ6_PHYPA</name>
<evidence type="ECO:0000313" key="7">
    <source>
        <dbReference type="EMBL" id="PNR43874.1"/>
    </source>
</evidence>
<dbReference type="GO" id="GO:0042073">
    <property type="term" value="P:intraciliary transport"/>
    <property type="evidence" value="ECO:0000318"/>
    <property type="project" value="GO_Central"/>
</dbReference>
<reference evidence="7 9" key="2">
    <citation type="journal article" date="2018" name="Plant J.">
        <title>The Physcomitrella patens chromosome-scale assembly reveals moss genome structure and evolution.</title>
        <authorList>
            <person name="Lang D."/>
            <person name="Ullrich K.K."/>
            <person name="Murat F."/>
            <person name="Fuchs J."/>
            <person name="Jenkins J."/>
            <person name="Haas F.B."/>
            <person name="Piednoel M."/>
            <person name="Gundlach H."/>
            <person name="Van Bel M."/>
            <person name="Meyberg R."/>
            <person name="Vives C."/>
            <person name="Morata J."/>
            <person name="Symeonidi A."/>
            <person name="Hiss M."/>
            <person name="Muchero W."/>
            <person name="Kamisugi Y."/>
            <person name="Saleh O."/>
            <person name="Blanc G."/>
            <person name="Decker E.L."/>
            <person name="van Gessel N."/>
            <person name="Grimwood J."/>
            <person name="Hayes R.D."/>
            <person name="Graham S.W."/>
            <person name="Gunter L.E."/>
            <person name="McDaniel S.F."/>
            <person name="Hoernstein S.N.W."/>
            <person name="Larsson A."/>
            <person name="Li F.W."/>
            <person name="Perroud P.F."/>
            <person name="Phillips J."/>
            <person name="Ranjan P."/>
            <person name="Rokshar D.S."/>
            <person name="Rothfels C.J."/>
            <person name="Schneider L."/>
            <person name="Shu S."/>
            <person name="Stevenson D.W."/>
            <person name="Thummler F."/>
            <person name="Tillich M."/>
            <person name="Villarreal Aguilar J.C."/>
            <person name="Widiez T."/>
            <person name="Wong G.K."/>
            <person name="Wymore A."/>
            <person name="Zhang Y."/>
            <person name="Zimmer A.D."/>
            <person name="Quatrano R.S."/>
            <person name="Mayer K.F.X."/>
            <person name="Goodstein D."/>
            <person name="Casacuberta J.M."/>
            <person name="Vandepoele K."/>
            <person name="Reski R."/>
            <person name="Cuming A.C."/>
            <person name="Tuskan G.A."/>
            <person name="Maumus F."/>
            <person name="Salse J."/>
            <person name="Schmutz J."/>
            <person name="Rensing S.A."/>
        </authorList>
    </citation>
    <scope>NUCLEOTIDE SEQUENCE [LARGE SCALE GENOMIC DNA]</scope>
    <source>
        <strain evidence="8 9">cv. Gransden 2004</strain>
    </source>
</reference>
<evidence type="ECO:0000256" key="6">
    <source>
        <dbReference type="SAM" id="MobiDB-lite"/>
    </source>
</evidence>
<evidence type="ECO:0000256" key="5">
    <source>
        <dbReference type="SAM" id="Coils"/>
    </source>
</evidence>
<dbReference type="Gramene" id="Pp3c12_14140V3.1">
    <property type="protein sequence ID" value="PAC:32972220.CDS.1"/>
    <property type="gene ID" value="Pp3c12_14140"/>
</dbReference>
<dbReference type="InParanoid" id="A0A2K1JQQ6"/>
<dbReference type="GO" id="GO:0005794">
    <property type="term" value="C:Golgi apparatus"/>
    <property type="evidence" value="ECO:0000318"/>
    <property type="project" value="GO_Central"/>
</dbReference>
<organism evidence="7">
    <name type="scientific">Physcomitrium patens</name>
    <name type="common">Spreading-leaved earth moss</name>
    <name type="synonym">Physcomitrella patens</name>
    <dbReference type="NCBI Taxonomy" id="3218"/>
    <lineage>
        <taxon>Eukaryota</taxon>
        <taxon>Viridiplantae</taxon>
        <taxon>Streptophyta</taxon>
        <taxon>Embryophyta</taxon>
        <taxon>Bryophyta</taxon>
        <taxon>Bryophytina</taxon>
        <taxon>Bryopsida</taxon>
        <taxon>Funariidae</taxon>
        <taxon>Funariales</taxon>
        <taxon>Funariaceae</taxon>
        <taxon>Physcomitrium</taxon>
    </lineage>
</organism>
<keyword evidence="9" id="KW-1185">Reference proteome</keyword>
<keyword evidence="3" id="KW-0969">Cilium</keyword>